<organism evidence="2 3">
    <name type="scientific">Rheinheimera riviphila</name>
    <dbReference type="NCBI Taxonomy" id="1834037"/>
    <lineage>
        <taxon>Bacteria</taxon>
        <taxon>Pseudomonadati</taxon>
        <taxon>Pseudomonadota</taxon>
        <taxon>Gammaproteobacteria</taxon>
        <taxon>Chromatiales</taxon>
        <taxon>Chromatiaceae</taxon>
        <taxon>Rheinheimera</taxon>
    </lineage>
</organism>
<dbReference type="RefSeq" id="WP_127699006.1">
    <property type="nucleotide sequence ID" value="NZ_SACS01000009.1"/>
</dbReference>
<feature type="chain" id="PRO_5018995630" description="DUF2946 domain-containing protein" evidence="1">
    <location>
        <begin position="23"/>
        <end position="146"/>
    </location>
</feature>
<dbReference type="EMBL" id="SACS01000009">
    <property type="protein sequence ID" value="RVU37572.1"/>
    <property type="molecule type" value="Genomic_DNA"/>
</dbReference>
<dbReference type="Proteomes" id="UP000283077">
    <property type="component" value="Unassembled WGS sequence"/>
</dbReference>
<dbReference type="AlphaFoldDB" id="A0A437QSU9"/>
<evidence type="ECO:0000313" key="3">
    <source>
        <dbReference type="Proteomes" id="UP000283077"/>
    </source>
</evidence>
<proteinExistence type="predicted"/>
<dbReference type="OrthoDB" id="9840751at2"/>
<accession>A0A437QSU9</accession>
<sequence length="146" mass="16146">MRLQLLLILCFALTAWSSQVGASAMAHCQTHETTEVLQAQTVHTVQIAAQVHSNAEHTIHHNLQDSVDHDHAVDQQSNLHDCCDQSADQQHCSGSCPSCDGCSTAHGAAMPTVWQMKATIAQQKIQYFDDFYLQSQSPTQERPPKH</sequence>
<evidence type="ECO:0000313" key="2">
    <source>
        <dbReference type="EMBL" id="RVU37572.1"/>
    </source>
</evidence>
<keyword evidence="1" id="KW-0732">Signal</keyword>
<gene>
    <name evidence="2" type="ORF">EOE67_10330</name>
</gene>
<reference evidence="2 3" key="1">
    <citation type="submission" date="2019-01" db="EMBL/GenBank/DDBJ databases">
        <authorList>
            <person name="Chen W.-M."/>
        </authorList>
    </citation>
    <scope>NUCLEOTIDE SEQUENCE [LARGE SCALE GENOMIC DNA]</scope>
    <source>
        <strain evidence="2 3">KYPC3</strain>
    </source>
</reference>
<name>A0A437QSU9_9GAMM</name>
<evidence type="ECO:0008006" key="4">
    <source>
        <dbReference type="Google" id="ProtNLM"/>
    </source>
</evidence>
<protein>
    <recommendedName>
        <fullName evidence="4">DUF2946 domain-containing protein</fullName>
    </recommendedName>
</protein>
<feature type="signal peptide" evidence="1">
    <location>
        <begin position="1"/>
        <end position="22"/>
    </location>
</feature>
<comment type="caution">
    <text evidence="2">The sequence shown here is derived from an EMBL/GenBank/DDBJ whole genome shotgun (WGS) entry which is preliminary data.</text>
</comment>
<keyword evidence="3" id="KW-1185">Reference proteome</keyword>
<evidence type="ECO:0000256" key="1">
    <source>
        <dbReference type="SAM" id="SignalP"/>
    </source>
</evidence>